<evidence type="ECO:0000256" key="4">
    <source>
        <dbReference type="PIRSR" id="PIRSR606118-50"/>
    </source>
</evidence>
<feature type="region of interest" description="Disordered" evidence="6">
    <location>
        <begin position="1"/>
        <end position="34"/>
    </location>
</feature>
<evidence type="ECO:0000313" key="9">
    <source>
        <dbReference type="Proteomes" id="UP000006875"/>
    </source>
</evidence>
<keyword evidence="2" id="KW-0238">DNA-binding</keyword>
<feature type="active site" description="O-(5'-phospho-DNA)-serine intermediate" evidence="4 5">
    <location>
        <position position="9"/>
    </location>
</feature>
<organism evidence="8 9">
    <name type="scientific">Ilyobacter polytropus (strain ATCC 51220 / DSM 2926 / LMG 16218 / CuHBu1)</name>
    <dbReference type="NCBI Taxonomy" id="572544"/>
    <lineage>
        <taxon>Bacteria</taxon>
        <taxon>Fusobacteriati</taxon>
        <taxon>Fusobacteriota</taxon>
        <taxon>Fusobacteriia</taxon>
        <taxon>Fusobacteriales</taxon>
        <taxon>Fusobacteriaceae</taxon>
        <taxon>Ilyobacter</taxon>
    </lineage>
</organism>
<dbReference type="GO" id="GO:0015074">
    <property type="term" value="P:DNA integration"/>
    <property type="evidence" value="ECO:0007669"/>
    <property type="project" value="UniProtKB-KW"/>
</dbReference>
<evidence type="ECO:0000259" key="7">
    <source>
        <dbReference type="PROSITE" id="PS51736"/>
    </source>
</evidence>
<dbReference type="KEGG" id="ipo:Ilyop_2582"/>
<evidence type="ECO:0000256" key="5">
    <source>
        <dbReference type="PROSITE-ProRule" id="PRU10137"/>
    </source>
</evidence>
<proteinExistence type="predicted"/>
<dbReference type="InterPro" id="IPR006119">
    <property type="entry name" value="Resolv_N"/>
</dbReference>
<evidence type="ECO:0000256" key="1">
    <source>
        <dbReference type="ARBA" id="ARBA00022908"/>
    </source>
</evidence>
<keyword evidence="8" id="KW-0614">Plasmid</keyword>
<feature type="domain" description="Resolvase/invertase-type recombinase catalytic" evidence="7">
    <location>
        <begin position="1"/>
        <end position="34"/>
    </location>
</feature>
<name>E3HC14_ILYPC</name>
<dbReference type="EMBL" id="CP002282">
    <property type="protein sequence ID" value="ADO84340.1"/>
    <property type="molecule type" value="Genomic_DNA"/>
</dbReference>
<dbReference type="PROSITE" id="PS00397">
    <property type="entry name" value="RECOMBINASES_1"/>
    <property type="match status" value="1"/>
</dbReference>
<keyword evidence="1" id="KW-0229">DNA integration</keyword>
<keyword evidence="9" id="KW-1185">Reference proteome</keyword>
<dbReference type="AlphaFoldDB" id="E3HC14"/>
<dbReference type="SUPFAM" id="SSF53041">
    <property type="entry name" value="Resolvase-like"/>
    <property type="match status" value="1"/>
</dbReference>
<dbReference type="GO" id="GO:0003677">
    <property type="term" value="F:DNA binding"/>
    <property type="evidence" value="ECO:0007669"/>
    <property type="project" value="UniProtKB-KW"/>
</dbReference>
<dbReference type="PROSITE" id="PS51736">
    <property type="entry name" value="RECOMBINASES_3"/>
    <property type="match status" value="1"/>
</dbReference>
<sequence>MKYGYVRVSTKEQNEEKQVDQVRVMPSQKNRDLA</sequence>
<evidence type="ECO:0000256" key="2">
    <source>
        <dbReference type="ARBA" id="ARBA00023125"/>
    </source>
</evidence>
<dbReference type="GO" id="GO:0000150">
    <property type="term" value="F:DNA strand exchange activity"/>
    <property type="evidence" value="ECO:0007669"/>
    <property type="project" value="InterPro"/>
</dbReference>
<dbReference type="Proteomes" id="UP000006875">
    <property type="component" value="Plasmid pILYOP01"/>
</dbReference>
<accession>E3HC14</accession>
<feature type="compositionally biased region" description="Basic and acidic residues" evidence="6">
    <location>
        <begin position="9"/>
        <end position="20"/>
    </location>
</feature>
<evidence type="ECO:0000256" key="6">
    <source>
        <dbReference type="SAM" id="MobiDB-lite"/>
    </source>
</evidence>
<reference evidence="8 9" key="1">
    <citation type="journal article" date="2010" name="Stand. Genomic Sci.">
        <title>Complete genome sequence of Ilyobacter polytropus type strain (CuHbu1).</title>
        <authorList>
            <person name="Sikorski J."/>
            <person name="Chertkov O."/>
            <person name="Lapidus A."/>
            <person name="Nolan M."/>
            <person name="Lucas S."/>
            <person name="Del Rio T.G."/>
            <person name="Tice H."/>
            <person name="Cheng J.F."/>
            <person name="Tapia R."/>
            <person name="Han C."/>
            <person name="Goodwin L."/>
            <person name="Pitluck S."/>
            <person name="Liolios K."/>
            <person name="Ivanova N."/>
            <person name="Mavromatis K."/>
            <person name="Mikhailova N."/>
            <person name="Pati A."/>
            <person name="Chen A."/>
            <person name="Palaniappan K."/>
            <person name="Land M."/>
            <person name="Hauser L."/>
            <person name="Chang Y.J."/>
            <person name="Jeffries C.D."/>
            <person name="Brambilla E."/>
            <person name="Yasawong M."/>
            <person name="Rohde M."/>
            <person name="Pukall R."/>
            <person name="Spring S."/>
            <person name="Goker M."/>
            <person name="Woyke T."/>
            <person name="Bristow J."/>
            <person name="Eisen J.A."/>
            <person name="Markowitz V."/>
            <person name="Hugenholtz P."/>
            <person name="Kyrpides N.C."/>
            <person name="Klenk H.P."/>
        </authorList>
    </citation>
    <scope>NUCLEOTIDE SEQUENCE [LARGE SCALE GENOMIC DNA]</scope>
    <source>
        <strain evidence="9">ATCC 51220 / DSM 2926 / LMG 16218 / CuHBu1</strain>
        <plasmid evidence="9">pILYOP01</plasmid>
    </source>
</reference>
<dbReference type="InterPro" id="IPR036162">
    <property type="entry name" value="Resolvase-like_N_sf"/>
</dbReference>
<gene>
    <name evidence="8" type="ordered locus">Ilyop_2582</name>
</gene>
<dbReference type="HOGENOM" id="CLU_3374184_0_0_0"/>
<evidence type="ECO:0000313" key="8">
    <source>
        <dbReference type="EMBL" id="ADO84340.1"/>
    </source>
</evidence>
<dbReference type="InterPro" id="IPR006118">
    <property type="entry name" value="Recombinase_CS"/>
</dbReference>
<protein>
    <submittedName>
        <fullName evidence="8">Resolvase domain protein</fullName>
    </submittedName>
</protein>
<keyword evidence="3" id="KW-0233">DNA recombination</keyword>
<evidence type="ECO:0000256" key="3">
    <source>
        <dbReference type="ARBA" id="ARBA00023172"/>
    </source>
</evidence>
<geneLocation type="plasmid" evidence="8 9">
    <name>pILYOP01</name>
</geneLocation>